<evidence type="ECO:0000259" key="1">
    <source>
        <dbReference type="Pfam" id="PF01464"/>
    </source>
</evidence>
<dbReference type="Proteomes" id="UP000828713">
    <property type="component" value="Segment"/>
</dbReference>
<name>A0AAE7VMY0_9CAUD</name>
<reference evidence="2" key="1">
    <citation type="submission" date="2021-04" db="EMBL/GenBank/DDBJ databases">
        <title>The Hidden Diversity of Double-Stranded DNA Phages in the Symbiotic Bacterium Rhizobium.</title>
        <authorList>
            <person name="Santamaria R.I."/>
            <person name="Bustos P."/>
            <person name="Cauwenberghe J.V."/>
            <person name="Gonzalez V."/>
        </authorList>
    </citation>
    <scope>NUCLEOTIDE SEQUENCE</scope>
</reference>
<feature type="domain" description="Transglycosylase SLT" evidence="1">
    <location>
        <begin position="8"/>
        <end position="59"/>
    </location>
</feature>
<dbReference type="InterPro" id="IPR008258">
    <property type="entry name" value="Transglycosylase_SLT_dom_1"/>
</dbReference>
<proteinExistence type="predicted"/>
<protein>
    <submittedName>
        <fullName evidence="2">Internal virion protein</fullName>
    </submittedName>
</protein>
<dbReference type="SUPFAM" id="SSF53955">
    <property type="entry name" value="Lysozyme-like"/>
    <property type="match status" value="1"/>
</dbReference>
<dbReference type="Pfam" id="PF01464">
    <property type="entry name" value="SLT"/>
    <property type="match status" value="1"/>
</dbReference>
<dbReference type="Gene3D" id="1.10.530.10">
    <property type="match status" value="1"/>
</dbReference>
<organism evidence="2 3">
    <name type="scientific">Rhizobium phage RHEph21</name>
    <dbReference type="NCBI Taxonomy" id="2836134"/>
    <lineage>
        <taxon>Viruses</taxon>
        <taxon>Duplodnaviria</taxon>
        <taxon>Heunggongvirae</taxon>
        <taxon>Uroviricota</taxon>
        <taxon>Caudoviricetes</taxon>
        <taxon>Autographivirales</taxon>
        <taxon>Autographivirales incertae sedis</taxon>
        <taxon>Chamilpavirus</taxon>
        <taxon>Chamilpavirus RHEph21</taxon>
    </lineage>
</organism>
<dbReference type="EMBL" id="MW980070">
    <property type="protein sequence ID" value="QXV74666.1"/>
    <property type="molecule type" value="Genomic_DNA"/>
</dbReference>
<evidence type="ECO:0000313" key="3">
    <source>
        <dbReference type="Proteomes" id="UP000828713"/>
    </source>
</evidence>
<dbReference type="InterPro" id="IPR023346">
    <property type="entry name" value="Lysozyme-like_dom_sf"/>
</dbReference>
<evidence type="ECO:0000313" key="2">
    <source>
        <dbReference type="EMBL" id="QXV74666.1"/>
    </source>
</evidence>
<keyword evidence="3" id="KW-1185">Reference proteome</keyword>
<sequence>MADVRSIITDAAARYGIDPDYALKSAQIESGFDPHAQNKTSSAGGLFQFIDSTWGKYGNGASKYDAYASADAFMRLTRDNQNYLKKKLGRDLTNGELYLAHQQGAGGALNLLANPNAMAVDLIGRAAVVGNGGQTGMLASEFANLWTSKLGDTVVGSGAGGLVMPGSMGNSQNPGDFSVHDQGRVSASDVVPTMNTTRAEEVQQEKDRKAIMPGYGEAIATAVKNEWSVLTPFRALGHYDPEPDYKLTEEKLKTFGQNIPDDYLDEFEDAVSDEHAEAIRTRLLAQLEDNQKLASLGTAGTIISMGAALTDPGAIAATAAIGAATGGFGAPAAVAARLGRVGLVGLGAAEGIAGNLATDIPLAAVDPTRDVSFDDLKYSIGTGLVMGGVMGAFRRNPMFTEEAKQIAKLGQQMQEQAATLPAGNRSAGAASVLGDNFTRTDTSDLIDDFKRLDPKGKFLNWRVDSVGQLLASKNPMAQAVARYLGEDGVRAARGSGVVTEIAATERMQRRLRVAQINWYRGYDDAFKKFRKANGINGFKAKDAELKFKEQITDYIREESPSVRAQFPAEVKQAAGAFQSEMKSFWKEAQELGLTRTEAGVENYFPRYGHLAKATKLIRDVGYSMDRNGGLTDLFQQAILKKQPDLDPEIAKRMGYAVLDRFQKLSSGEEMFGTGHLGFDLDDLEAELKHYLDDDQIANVRAWASRNEKKEGEASGPARMKARIMLDENHFADVMTKRDGVKRVSISDFYVKDPHTAFQLYARNMSGQIAMARIQVKDPTTGQVLINGIKNGNDWTKLKNQIKSVGEATGANNTLDEKNLDFLYSAITGTPLKGIDRGSDGATFLRMLRDFNFVRLMGQVGFSQVPEFGRQVSQVGVKTTFQAVPSFRHLIDMARSGKMTDEVAEELDAMGAFGTDYERTAHYLDTDELGVPVTSGTDSTVQRVAGVVNPKLHAMNRFVSMGSGMAPINRVFQKWSARAAAVKFTKMAMFGDKIDAERLRALGLDKKDAEAIFEAINTHATFKGGVKSPSKLQSLGIKNWDGNTLSAFEDAMFRLNRTMILENDPGQMHRWLAHPMGQMVMQFRTFAMAAHTKALLQGMNLRDGPALFGLLASSFLGAAVYAGQTHLNLIGRPDKDEQLKERLGWGKLALAGFARSSESALIPMAADIGWQFFDDAPLFDTRSSGLKTTVSSFLGNPTGDLISTGLAGVAGVTSAIAGDDYSQTDWQNLTRTLPFARMMGAVQFLNWIGSGLPRRELRD</sequence>
<accession>A0AAE7VMY0</accession>